<evidence type="ECO:0000313" key="2">
    <source>
        <dbReference type="Proteomes" id="UP000190065"/>
    </source>
</evidence>
<gene>
    <name evidence="1" type="ORF">SAMN02745202_00582</name>
</gene>
<name>A0A1T4M144_9BACT</name>
<reference evidence="1 2" key="1">
    <citation type="submission" date="2017-02" db="EMBL/GenBank/DDBJ databases">
        <authorList>
            <person name="Peterson S.W."/>
        </authorList>
    </citation>
    <scope>NUCLEOTIDE SEQUENCE [LARGE SCALE GENOMIC DNA]</scope>
    <source>
        <strain evidence="1 2">ATCC 43324</strain>
    </source>
</reference>
<dbReference type="AlphaFoldDB" id="A0A1T4M144"/>
<accession>A0A1T4M144</accession>
<dbReference type="EMBL" id="FUXK01000005">
    <property type="protein sequence ID" value="SJZ60444.1"/>
    <property type="molecule type" value="Genomic_DNA"/>
</dbReference>
<sequence>MRNVFLTSFLITLMLILCQCKQSPKKEDSASAKQESIQIRYDSIINMDSLKEMGIDKDVLMQHLKLQELAWCGGDFRDDQSKPRYEPTEQDFLLTIPFVEYYLFSHGYRQPTEKLFQDRIRNIFKINLDVHNKKRYEYIGGAESFDFSQSFYAIKDKGFIAYNWLLRDMLSIKGDNIILKSEVFKQMLALNNFLIYKDPNAFKILELSKYEGTENDLGDFYNGENILNDLFTSYTYFESPLLNQWFFDKVKDIRYGFVRRVFQQSPNKKLIVNLPLIETIERNTDEKGTYINNLGLYVYKVLQDEDGMNSAHYTLEEKARMFCYFANSEYKMRKKYYPGELDYKGGDFGRTSWTYVIMTNCEPVYKEAKKHNYFGISKPAMMEEMEQEGLELNPPGGDPE</sequence>
<protein>
    <submittedName>
        <fullName evidence="1">Uncharacterized protein</fullName>
    </submittedName>
</protein>
<dbReference type="STRING" id="28136.SAMN02745202_00582"/>
<proteinExistence type="predicted"/>
<dbReference type="Proteomes" id="UP000190065">
    <property type="component" value="Unassembled WGS sequence"/>
</dbReference>
<organism evidence="1 2">
    <name type="scientific">Segatella oulorum</name>
    <dbReference type="NCBI Taxonomy" id="28136"/>
    <lineage>
        <taxon>Bacteria</taxon>
        <taxon>Pseudomonadati</taxon>
        <taxon>Bacteroidota</taxon>
        <taxon>Bacteroidia</taxon>
        <taxon>Bacteroidales</taxon>
        <taxon>Prevotellaceae</taxon>
        <taxon>Segatella</taxon>
    </lineage>
</organism>
<evidence type="ECO:0000313" key="1">
    <source>
        <dbReference type="EMBL" id="SJZ60444.1"/>
    </source>
</evidence>
<dbReference type="RefSeq" id="WP_078805481.1">
    <property type="nucleotide sequence ID" value="NZ_FUXK01000005.1"/>
</dbReference>